<dbReference type="EMBL" id="CP035467">
    <property type="protein sequence ID" value="QCW83638.1"/>
    <property type="molecule type" value="Genomic_DNA"/>
</dbReference>
<protein>
    <submittedName>
        <fullName evidence="2">ImmA/IrrE family metallo-endopeptidase</fullName>
    </submittedName>
</protein>
<dbReference type="Gene3D" id="1.10.10.2910">
    <property type="match status" value="1"/>
</dbReference>
<dbReference type="STRING" id="675511.GCA_000341735_04180"/>
<evidence type="ECO:0000313" key="3">
    <source>
        <dbReference type="Proteomes" id="UP000305881"/>
    </source>
</evidence>
<organism evidence="2 3">
    <name type="scientific">Methylotuvimicrobium buryatense</name>
    <name type="common">Methylomicrobium buryatense</name>
    <dbReference type="NCBI Taxonomy" id="95641"/>
    <lineage>
        <taxon>Bacteria</taxon>
        <taxon>Pseudomonadati</taxon>
        <taxon>Pseudomonadota</taxon>
        <taxon>Gammaproteobacteria</taxon>
        <taxon>Methylococcales</taxon>
        <taxon>Methylococcaceae</taxon>
        <taxon>Methylotuvimicrobium</taxon>
    </lineage>
</organism>
<name>A0A4P9UQE6_METBY</name>
<dbReference type="Proteomes" id="UP000305881">
    <property type="component" value="Chromosome"/>
</dbReference>
<evidence type="ECO:0000259" key="1">
    <source>
        <dbReference type="Pfam" id="PF06114"/>
    </source>
</evidence>
<dbReference type="RefSeq" id="WP_017842554.1">
    <property type="nucleotide sequence ID" value="NZ_CP035467.1"/>
</dbReference>
<accession>A0A4P9UQE6</accession>
<dbReference type="AlphaFoldDB" id="A0A4P9UQE6"/>
<dbReference type="InterPro" id="IPR010359">
    <property type="entry name" value="IrrE_HExxH"/>
</dbReference>
<dbReference type="KEGG" id="mbur:EQU24_16365"/>
<evidence type="ECO:0000313" key="2">
    <source>
        <dbReference type="EMBL" id="QCW83638.1"/>
    </source>
</evidence>
<gene>
    <name evidence="2" type="ORF">EQU24_16365</name>
</gene>
<dbReference type="Pfam" id="PF06114">
    <property type="entry name" value="Peptidase_M78"/>
    <property type="match status" value="1"/>
</dbReference>
<sequence length="284" mass="32453">MEPFEDKDERSLLTQLLDESKLYKKGKNFLDLLYFVNKLPNFAPFNVFLLHIQKPGLTFAASERDWKIRFNRSIKEGARPLLILWPFAPVALVYEVEDTEGDPLPDDVAQVFRATGVMTEAKIGNFIIKLAKLGIDTQLIEYGDGHAGHIKRPEHDFKINQQSIQAKQKPDYLIRLNKKHDPNVQFATLTHELAHLYLGHLGPDKFLKIADRANKSSETKELEAESVCYIVCHRNNVSPNSESYLTNYVDDKLQVEDMDLYALLKAAGQIETILDLITHTSFKV</sequence>
<keyword evidence="3" id="KW-1185">Reference proteome</keyword>
<proteinExistence type="predicted"/>
<dbReference type="OrthoDB" id="7605626at2"/>
<feature type="domain" description="IrrE N-terminal-like" evidence="1">
    <location>
        <begin position="171"/>
        <end position="225"/>
    </location>
</feature>
<reference evidence="3" key="1">
    <citation type="journal article" date="2019" name="J. Bacteriol.">
        <title>A Mutagenic Screen Identifies a TonB-Dependent Receptor Required for the Lanthanide Metal Switch in the Type I Methanotroph 'Methylotuvimicrobium buryatense' 5GB1C.</title>
        <authorList>
            <person name="Groom J.D."/>
            <person name="Ford S.M."/>
            <person name="Pesesky M.W."/>
            <person name="Lidstrom M.E."/>
        </authorList>
    </citation>
    <scope>NUCLEOTIDE SEQUENCE [LARGE SCALE GENOMIC DNA]</scope>
    <source>
        <strain evidence="3">5GB1C</strain>
    </source>
</reference>